<dbReference type="PANTHER" id="PTHR11049">
    <property type="entry name" value="ACYL COENZYME A THIOESTER HYDROLASE"/>
    <property type="match status" value="1"/>
</dbReference>
<dbReference type="AlphaFoldDB" id="A0A3D9LDX8"/>
<comment type="similarity">
    <text evidence="1">Belongs to the acyl coenzyme A hydrolase family.</text>
</comment>
<feature type="region of interest" description="Disordered" evidence="4">
    <location>
        <begin position="321"/>
        <end position="371"/>
    </location>
</feature>
<evidence type="ECO:0000256" key="2">
    <source>
        <dbReference type="ARBA" id="ARBA00022801"/>
    </source>
</evidence>
<evidence type="ECO:0000313" key="7">
    <source>
        <dbReference type="Proteomes" id="UP000256727"/>
    </source>
</evidence>
<evidence type="ECO:0000259" key="5">
    <source>
        <dbReference type="PROSITE" id="PS51770"/>
    </source>
</evidence>
<dbReference type="PROSITE" id="PS51770">
    <property type="entry name" value="HOTDOG_ACOT"/>
    <property type="match status" value="2"/>
</dbReference>
<dbReference type="SUPFAM" id="SSF54637">
    <property type="entry name" value="Thioesterase/thiol ester dehydrase-isomerase"/>
    <property type="match status" value="2"/>
</dbReference>
<dbReference type="GO" id="GO:0052816">
    <property type="term" value="F:long-chain fatty acyl-CoA hydrolase activity"/>
    <property type="evidence" value="ECO:0007669"/>
    <property type="project" value="TreeGrafter"/>
</dbReference>
<evidence type="ECO:0000256" key="4">
    <source>
        <dbReference type="SAM" id="MobiDB-lite"/>
    </source>
</evidence>
<reference evidence="6 7" key="1">
    <citation type="submission" date="2018-07" db="EMBL/GenBank/DDBJ databases">
        <title>Sequencing the genomes of 1000 actinobacteria strains.</title>
        <authorList>
            <person name="Klenk H.-P."/>
        </authorList>
    </citation>
    <scope>NUCLEOTIDE SEQUENCE [LARGE SCALE GENOMIC DNA]</scope>
    <source>
        <strain evidence="6 7">DSM 14442</strain>
    </source>
</reference>
<keyword evidence="7" id="KW-1185">Reference proteome</keyword>
<dbReference type="GO" id="GO:0006637">
    <property type="term" value="P:acyl-CoA metabolic process"/>
    <property type="evidence" value="ECO:0007669"/>
    <property type="project" value="TreeGrafter"/>
</dbReference>
<feature type="domain" description="HotDog ACOT-type" evidence="5">
    <location>
        <begin position="178"/>
        <end position="290"/>
    </location>
</feature>
<dbReference type="InterPro" id="IPR029069">
    <property type="entry name" value="HotDog_dom_sf"/>
</dbReference>
<feature type="domain" description="HotDog ACOT-type" evidence="5">
    <location>
        <begin position="19"/>
        <end position="131"/>
    </location>
</feature>
<dbReference type="RefSeq" id="WP_115932360.1">
    <property type="nucleotide sequence ID" value="NZ_QREH01000001.1"/>
</dbReference>
<dbReference type="GO" id="GO:0005829">
    <property type="term" value="C:cytosol"/>
    <property type="evidence" value="ECO:0007669"/>
    <property type="project" value="TreeGrafter"/>
</dbReference>
<dbReference type="OrthoDB" id="9809430at2"/>
<dbReference type="Gene3D" id="3.10.129.10">
    <property type="entry name" value="Hotdog Thioesterase"/>
    <property type="match status" value="2"/>
</dbReference>
<comment type="caution">
    <text evidence="6">The sequence shown here is derived from an EMBL/GenBank/DDBJ whole genome shotgun (WGS) entry which is preliminary data.</text>
</comment>
<dbReference type="Pfam" id="PF03061">
    <property type="entry name" value="4HBT"/>
    <property type="match status" value="2"/>
</dbReference>
<proteinExistence type="inferred from homology"/>
<feature type="compositionally biased region" description="Low complexity" evidence="4">
    <location>
        <begin position="341"/>
        <end position="354"/>
    </location>
</feature>
<sequence length="371" mass="40550">MEISPTPAAPGPLTPPADRRHEITLRFLAAPTDRGKAGTVDAGRVLEWVDKAAFAAATGWSESYCVTAYVGNVHFEYPVEVGEMVEITATVLYTGRSSMHINTMVRSGDPKTGRLDERARCLVIFVAVDAEGQSTPVPEFVPRTLEQQLARDYAMSRVPVRDEISAELRGQQYTEAGTAERVVLRFLAEPTDVNWGGKVHGGIVMEWIDTAAYLCSSRYCGRDTVAVFSGGIRFLRPLHIGDLVEVEARLIYTGNKGMHIAVEVRSGDPKGGELAQTTNCITVMVARDSSGTSVPVPAWEPASDEDRRLWQHARTLLEIRGRAPGNRLPNHLMEEQKNDAGRAPAAEGPGPSTETEVETAETAETQEREQH</sequence>
<evidence type="ECO:0000256" key="3">
    <source>
        <dbReference type="PROSITE-ProRule" id="PRU01106"/>
    </source>
</evidence>
<dbReference type="InterPro" id="IPR006683">
    <property type="entry name" value="Thioestr_dom"/>
</dbReference>
<dbReference type="EMBL" id="QREH01000001">
    <property type="protein sequence ID" value="REE04425.1"/>
    <property type="molecule type" value="Genomic_DNA"/>
</dbReference>
<organism evidence="6 7">
    <name type="scientific">Citricoccus muralis</name>
    <dbReference type="NCBI Taxonomy" id="169134"/>
    <lineage>
        <taxon>Bacteria</taxon>
        <taxon>Bacillati</taxon>
        <taxon>Actinomycetota</taxon>
        <taxon>Actinomycetes</taxon>
        <taxon>Micrococcales</taxon>
        <taxon>Micrococcaceae</taxon>
        <taxon>Citricoccus</taxon>
    </lineage>
</organism>
<dbReference type="Proteomes" id="UP000256727">
    <property type="component" value="Unassembled WGS sequence"/>
</dbReference>
<dbReference type="CDD" id="cd03442">
    <property type="entry name" value="BFIT_BACH"/>
    <property type="match status" value="2"/>
</dbReference>
<accession>A0A3D9LDX8</accession>
<evidence type="ECO:0000256" key="1">
    <source>
        <dbReference type="ARBA" id="ARBA00010458"/>
    </source>
</evidence>
<dbReference type="PANTHER" id="PTHR11049:SF16">
    <property type="entry name" value="PROTEIN VDLD"/>
    <property type="match status" value="1"/>
</dbReference>
<protein>
    <submittedName>
        <fullName evidence="6">Acyl-CoA hydrolase</fullName>
    </submittedName>
</protein>
<evidence type="ECO:0000313" key="6">
    <source>
        <dbReference type="EMBL" id="REE04425.1"/>
    </source>
</evidence>
<dbReference type="InterPro" id="IPR040170">
    <property type="entry name" value="Cytosol_ACT"/>
</dbReference>
<dbReference type="InterPro" id="IPR033120">
    <property type="entry name" value="HOTDOG_ACOT"/>
</dbReference>
<name>A0A3D9LDX8_9MICC</name>
<gene>
    <name evidence="6" type="ORF">C8E99_2260</name>
</gene>
<keyword evidence="2 3" id="KW-0378">Hydrolase</keyword>